<dbReference type="Pfam" id="PF12796">
    <property type="entry name" value="Ank_2"/>
    <property type="match status" value="3"/>
</dbReference>
<feature type="region of interest" description="Disordered" evidence="13">
    <location>
        <begin position="58"/>
        <end position="86"/>
    </location>
</feature>
<evidence type="ECO:0000256" key="5">
    <source>
        <dbReference type="ARBA" id="ARBA00022737"/>
    </source>
</evidence>
<dbReference type="GO" id="GO:0034703">
    <property type="term" value="C:cation channel complex"/>
    <property type="evidence" value="ECO:0007669"/>
    <property type="project" value="UniProtKB-ARBA"/>
</dbReference>
<feature type="region of interest" description="Disordered" evidence="13">
    <location>
        <begin position="1"/>
        <end position="26"/>
    </location>
</feature>
<sequence>MASTHLKEGSISSEDEGGNSGADEPAVRATQAQLVWSLADMLAGIRLMADGEDWLSAHGIADPGGGPGPGSGGGAAGGAGAGTGGSVWQGKESHSVVVQELNVDTGLLVGACLGLPDLVQDCLQRGADVAARDKHGRTALHMSCCAGSSVCVSALLAAGASAQVWDSARRATPLHCAASAGAVDCVRLLLARQVDVNVGLSGGAPGTRAPLHYAVQSNSPACASLLLQAGAIPNTPQVFTETPLHVASALGSAQCVALLLEHGADVRVQFGPTRSTALHLAAEDGNTECARLLLEAGADTSALNWRRQTPLHLAAHAQSAATIQLLLARRADPNSQDDDGRTPLHCAIVKLSRSCDCVRLLLQAGAAVNQADSFGYTPLHMAALNEFSNYVLLLLAHGGDVTARTRGNVSVLSFIVRRTPDVLPKFVQRLDRAVRLHDHEIGDVDCELKMDFRILVPNAERGESVLLLDLIDVGQRTILQHPLCETFLFLKWRRIRKFFLLSLLFHAVFVVLYSVYVIGVYPRNCDDARPARYMCQIPMATTVCGYALLTLNALLVSKEVFQLAHGWRAYVRHWENWLQLLIVASVFLCDIPSGRVSSWQHHIAAVGIFLTWLELMMIVGRFPTFGLYVQMFTTVAVNFSKFLLAYCCLLFAFGLSFAVLFANYPPFGNVPLALLKTVVMMSGELEFEDMFYNAKPSQSIQFPYTAHFLFLMFVVLVTVILTNLLVGLAVSDIQGLQKSAGLDRLVRQAELVAHLESMLFSRLLRCLPAKLLAVCHRSALLLSSHRSCAIFIRPNDPRERRIPRYLVRRAYHLVAERRERGRRQREAGPGLGPGGLMGLAADGGGHHPGLGAHVASLPTEKQRHMHMFLGGSYKSRPGSRVIDAE</sequence>
<dbReference type="PROSITE" id="PS50088">
    <property type="entry name" value="ANK_REPEAT"/>
    <property type="match status" value="7"/>
</dbReference>
<keyword evidence="8" id="KW-0406">Ion transport</keyword>
<dbReference type="PANTHER" id="PTHR47143">
    <property type="entry name" value="TRANSIENT RECEPTOR POTENTIAL CATION CHANNEL PROTEIN PAINLESS"/>
    <property type="match status" value="1"/>
</dbReference>
<keyword evidence="3" id="KW-0716">Sensory transduction</keyword>
<feature type="compositionally biased region" description="Gly residues" evidence="13">
    <location>
        <begin position="62"/>
        <end position="86"/>
    </location>
</feature>
<dbReference type="InterPro" id="IPR052076">
    <property type="entry name" value="TRP_cation_channel"/>
</dbReference>
<evidence type="ECO:0000256" key="10">
    <source>
        <dbReference type="ARBA" id="ARBA00023180"/>
    </source>
</evidence>
<gene>
    <name evidence="16" type="ORF">KUF71_012247</name>
</gene>
<dbReference type="EMBL" id="JAHWGI010001167">
    <property type="protein sequence ID" value="KAK3924163.1"/>
    <property type="molecule type" value="Genomic_DNA"/>
</dbReference>
<dbReference type="PANTHER" id="PTHR47143:SF1">
    <property type="entry name" value="ION_TRANS DOMAIN-CONTAINING PROTEIN"/>
    <property type="match status" value="1"/>
</dbReference>
<evidence type="ECO:0000256" key="4">
    <source>
        <dbReference type="ARBA" id="ARBA00022692"/>
    </source>
</evidence>
<reference evidence="16" key="1">
    <citation type="submission" date="2021-07" db="EMBL/GenBank/DDBJ databases">
        <authorList>
            <person name="Catto M.A."/>
            <person name="Jacobson A."/>
            <person name="Kennedy G."/>
            <person name="Labadie P."/>
            <person name="Hunt B.G."/>
            <person name="Srinivasan R."/>
        </authorList>
    </citation>
    <scope>NUCLEOTIDE SEQUENCE</scope>
    <source>
        <strain evidence="16">PL_HMW_Pooled</strain>
        <tissue evidence="16">Head</tissue>
    </source>
</reference>
<feature type="transmembrane region" description="Helical" evidence="14">
    <location>
        <begin position="602"/>
        <end position="622"/>
    </location>
</feature>
<dbReference type="Pfam" id="PF00023">
    <property type="entry name" value="Ank"/>
    <property type="match status" value="1"/>
</dbReference>
<evidence type="ECO:0000256" key="2">
    <source>
        <dbReference type="ARBA" id="ARBA00022448"/>
    </source>
</evidence>
<dbReference type="Gene3D" id="1.10.287.70">
    <property type="match status" value="1"/>
</dbReference>
<keyword evidence="10" id="KW-0325">Glycoprotein</keyword>
<feature type="repeat" description="ANK" evidence="12">
    <location>
        <begin position="273"/>
        <end position="305"/>
    </location>
</feature>
<accession>A0AAE1HMY4</accession>
<dbReference type="InterPro" id="IPR005821">
    <property type="entry name" value="Ion_trans_dom"/>
</dbReference>
<dbReference type="InterPro" id="IPR036770">
    <property type="entry name" value="Ankyrin_rpt-contain_sf"/>
</dbReference>
<dbReference type="SUPFAM" id="SSF48403">
    <property type="entry name" value="Ankyrin repeat"/>
    <property type="match status" value="1"/>
</dbReference>
<evidence type="ECO:0000256" key="8">
    <source>
        <dbReference type="ARBA" id="ARBA00023065"/>
    </source>
</evidence>
<feature type="transmembrane region" description="Helical" evidence="14">
    <location>
        <begin position="708"/>
        <end position="730"/>
    </location>
</feature>
<evidence type="ECO:0000313" key="17">
    <source>
        <dbReference type="Proteomes" id="UP001219518"/>
    </source>
</evidence>
<dbReference type="AlphaFoldDB" id="A0AAE1HMY4"/>
<keyword evidence="5" id="KW-0677">Repeat</keyword>
<protein>
    <submittedName>
        <fullName evidence="16">Transient receptor potential channel pyrexia</fullName>
    </submittedName>
</protein>
<keyword evidence="16" id="KW-0675">Receptor</keyword>
<reference evidence="16" key="2">
    <citation type="journal article" date="2023" name="BMC Genomics">
        <title>Pest status, molecular evolution, and epigenetic factors derived from the genome assembly of Frankliniella fusca, a thysanopteran phytovirus vector.</title>
        <authorList>
            <person name="Catto M.A."/>
            <person name="Labadie P.E."/>
            <person name="Jacobson A.L."/>
            <person name="Kennedy G.G."/>
            <person name="Srinivasan R."/>
            <person name="Hunt B.G."/>
        </authorList>
    </citation>
    <scope>NUCLEOTIDE SEQUENCE</scope>
    <source>
        <strain evidence="16">PL_HMW_Pooled</strain>
    </source>
</reference>
<evidence type="ECO:0000256" key="14">
    <source>
        <dbReference type="SAM" id="Phobius"/>
    </source>
</evidence>
<evidence type="ECO:0000259" key="15">
    <source>
        <dbReference type="Pfam" id="PF00520"/>
    </source>
</evidence>
<evidence type="ECO:0000256" key="7">
    <source>
        <dbReference type="ARBA" id="ARBA00023043"/>
    </source>
</evidence>
<comment type="caution">
    <text evidence="16">The sequence shown here is derived from an EMBL/GenBank/DDBJ whole genome shotgun (WGS) entry which is preliminary data.</text>
</comment>
<feature type="transmembrane region" description="Helical" evidence="14">
    <location>
        <begin position="537"/>
        <end position="556"/>
    </location>
</feature>
<feature type="repeat" description="ANK" evidence="12">
    <location>
        <begin position="339"/>
        <end position="373"/>
    </location>
</feature>
<evidence type="ECO:0000256" key="13">
    <source>
        <dbReference type="SAM" id="MobiDB-lite"/>
    </source>
</evidence>
<organism evidence="16 17">
    <name type="scientific">Frankliniella fusca</name>
    <dbReference type="NCBI Taxonomy" id="407009"/>
    <lineage>
        <taxon>Eukaryota</taxon>
        <taxon>Metazoa</taxon>
        <taxon>Ecdysozoa</taxon>
        <taxon>Arthropoda</taxon>
        <taxon>Hexapoda</taxon>
        <taxon>Insecta</taxon>
        <taxon>Pterygota</taxon>
        <taxon>Neoptera</taxon>
        <taxon>Paraneoptera</taxon>
        <taxon>Thysanoptera</taxon>
        <taxon>Terebrantia</taxon>
        <taxon>Thripoidea</taxon>
        <taxon>Thripidae</taxon>
        <taxon>Frankliniella</taxon>
    </lineage>
</organism>
<feature type="transmembrane region" description="Helical" evidence="14">
    <location>
        <begin position="643"/>
        <end position="664"/>
    </location>
</feature>
<keyword evidence="11" id="KW-0407">Ion channel</keyword>
<dbReference type="Pfam" id="PF00520">
    <property type="entry name" value="Ion_trans"/>
    <property type="match status" value="1"/>
</dbReference>
<dbReference type="Proteomes" id="UP001219518">
    <property type="component" value="Unassembled WGS sequence"/>
</dbReference>
<evidence type="ECO:0000256" key="12">
    <source>
        <dbReference type="PROSITE-ProRule" id="PRU00023"/>
    </source>
</evidence>
<keyword evidence="2" id="KW-0813">Transport</keyword>
<feature type="repeat" description="ANK" evidence="12">
    <location>
        <begin position="306"/>
        <end position="338"/>
    </location>
</feature>
<keyword evidence="4 14" id="KW-0812">Transmembrane</keyword>
<evidence type="ECO:0000256" key="3">
    <source>
        <dbReference type="ARBA" id="ARBA00022606"/>
    </source>
</evidence>
<evidence type="ECO:0000256" key="11">
    <source>
        <dbReference type="ARBA" id="ARBA00023303"/>
    </source>
</evidence>
<name>A0AAE1HMY4_9NEOP</name>
<dbReference type="SMART" id="SM00248">
    <property type="entry name" value="ANK"/>
    <property type="match status" value="9"/>
</dbReference>
<feature type="repeat" description="ANK" evidence="12">
    <location>
        <begin position="239"/>
        <end position="271"/>
    </location>
</feature>
<feature type="repeat" description="ANK" evidence="12">
    <location>
        <begin position="135"/>
        <end position="167"/>
    </location>
</feature>
<keyword evidence="6 14" id="KW-1133">Transmembrane helix</keyword>
<evidence type="ECO:0000256" key="9">
    <source>
        <dbReference type="ARBA" id="ARBA00023136"/>
    </source>
</evidence>
<feature type="repeat" description="ANK" evidence="12">
    <location>
        <begin position="374"/>
        <end position="406"/>
    </location>
</feature>
<keyword evidence="9 14" id="KW-0472">Membrane</keyword>
<feature type="repeat" description="ANK" evidence="12">
    <location>
        <begin position="169"/>
        <end position="201"/>
    </location>
</feature>
<dbReference type="GO" id="GO:0005216">
    <property type="term" value="F:monoatomic ion channel activity"/>
    <property type="evidence" value="ECO:0007669"/>
    <property type="project" value="InterPro"/>
</dbReference>
<evidence type="ECO:0000313" key="16">
    <source>
        <dbReference type="EMBL" id="KAK3924163.1"/>
    </source>
</evidence>
<dbReference type="PROSITE" id="PS50297">
    <property type="entry name" value="ANK_REP_REGION"/>
    <property type="match status" value="6"/>
</dbReference>
<feature type="transmembrane region" description="Helical" evidence="14">
    <location>
        <begin position="498"/>
        <end position="517"/>
    </location>
</feature>
<dbReference type="Gene3D" id="1.25.40.20">
    <property type="entry name" value="Ankyrin repeat-containing domain"/>
    <property type="match status" value="4"/>
</dbReference>
<comment type="subcellular location">
    <subcellularLocation>
        <location evidence="1">Membrane</location>
        <topology evidence="1">Multi-pass membrane protein</topology>
    </subcellularLocation>
</comment>
<evidence type="ECO:0000256" key="1">
    <source>
        <dbReference type="ARBA" id="ARBA00004141"/>
    </source>
</evidence>
<proteinExistence type="predicted"/>
<feature type="domain" description="Ion transport" evidence="15">
    <location>
        <begin position="509"/>
        <end position="739"/>
    </location>
</feature>
<keyword evidence="17" id="KW-1185">Reference proteome</keyword>
<dbReference type="InterPro" id="IPR002110">
    <property type="entry name" value="Ankyrin_rpt"/>
</dbReference>
<evidence type="ECO:0000256" key="6">
    <source>
        <dbReference type="ARBA" id="ARBA00022989"/>
    </source>
</evidence>
<keyword evidence="7 12" id="KW-0040">ANK repeat</keyword>